<dbReference type="InterPro" id="IPR052337">
    <property type="entry name" value="SAT4-like"/>
</dbReference>
<evidence type="ECO:0000256" key="3">
    <source>
        <dbReference type="ARBA" id="ARBA00022989"/>
    </source>
</evidence>
<evidence type="ECO:0000313" key="9">
    <source>
        <dbReference type="EMBL" id="KAK3943901.1"/>
    </source>
</evidence>
<evidence type="ECO:0000256" key="7">
    <source>
        <dbReference type="SAM" id="Phobius"/>
    </source>
</evidence>
<organism evidence="9 10">
    <name type="scientific">Diplogelasinospora grovesii</name>
    <dbReference type="NCBI Taxonomy" id="303347"/>
    <lineage>
        <taxon>Eukaryota</taxon>
        <taxon>Fungi</taxon>
        <taxon>Dikarya</taxon>
        <taxon>Ascomycota</taxon>
        <taxon>Pezizomycotina</taxon>
        <taxon>Sordariomycetes</taxon>
        <taxon>Sordariomycetidae</taxon>
        <taxon>Sordariales</taxon>
        <taxon>Diplogelasinosporaceae</taxon>
        <taxon>Diplogelasinospora</taxon>
    </lineage>
</organism>
<feature type="transmembrane region" description="Helical" evidence="7">
    <location>
        <begin position="208"/>
        <end position="226"/>
    </location>
</feature>
<reference evidence="10" key="1">
    <citation type="journal article" date="2023" name="Mol. Phylogenet. Evol.">
        <title>Genome-scale phylogeny and comparative genomics of the fungal order Sordariales.</title>
        <authorList>
            <person name="Hensen N."/>
            <person name="Bonometti L."/>
            <person name="Westerberg I."/>
            <person name="Brannstrom I.O."/>
            <person name="Guillou S."/>
            <person name="Cros-Aarteil S."/>
            <person name="Calhoun S."/>
            <person name="Haridas S."/>
            <person name="Kuo A."/>
            <person name="Mondo S."/>
            <person name="Pangilinan J."/>
            <person name="Riley R."/>
            <person name="LaButti K."/>
            <person name="Andreopoulos B."/>
            <person name="Lipzen A."/>
            <person name="Chen C."/>
            <person name="Yan M."/>
            <person name="Daum C."/>
            <person name="Ng V."/>
            <person name="Clum A."/>
            <person name="Steindorff A."/>
            <person name="Ohm R.A."/>
            <person name="Martin F."/>
            <person name="Silar P."/>
            <person name="Natvig D.O."/>
            <person name="Lalanne C."/>
            <person name="Gautier V."/>
            <person name="Ament-Velasquez S.L."/>
            <person name="Kruys A."/>
            <person name="Hutchinson M.I."/>
            <person name="Powell A.J."/>
            <person name="Barry K."/>
            <person name="Miller A.N."/>
            <person name="Grigoriev I.V."/>
            <person name="Debuchy R."/>
            <person name="Gladieux P."/>
            <person name="Hiltunen Thoren M."/>
            <person name="Johannesson H."/>
        </authorList>
    </citation>
    <scope>NUCLEOTIDE SEQUENCE [LARGE SCALE GENOMIC DNA]</scope>
    <source>
        <strain evidence="10">CBS 340.73</strain>
    </source>
</reference>
<evidence type="ECO:0000256" key="5">
    <source>
        <dbReference type="ARBA" id="ARBA00038359"/>
    </source>
</evidence>
<evidence type="ECO:0000256" key="4">
    <source>
        <dbReference type="ARBA" id="ARBA00023136"/>
    </source>
</evidence>
<dbReference type="PANTHER" id="PTHR33048">
    <property type="entry name" value="PTH11-LIKE INTEGRAL MEMBRANE PROTEIN (AFU_ORTHOLOGUE AFUA_5G11245)"/>
    <property type="match status" value="1"/>
</dbReference>
<feature type="transmembrane region" description="Helical" evidence="7">
    <location>
        <begin position="246"/>
        <end position="270"/>
    </location>
</feature>
<feature type="region of interest" description="Disordered" evidence="6">
    <location>
        <begin position="277"/>
        <end position="338"/>
    </location>
</feature>
<comment type="subcellular location">
    <subcellularLocation>
        <location evidence="1">Membrane</location>
        <topology evidence="1">Multi-pass membrane protein</topology>
    </subcellularLocation>
</comment>
<dbReference type="EMBL" id="MU853762">
    <property type="protein sequence ID" value="KAK3943901.1"/>
    <property type="molecule type" value="Genomic_DNA"/>
</dbReference>
<keyword evidence="4 7" id="KW-0472">Membrane</keyword>
<sequence>MASGSPPSSLPHDDIGAKINAVNWALAGLSAIFLALRVYCKWLKHRGLWWDDHILILAWVATLIDVALVTAETRLGLGRHIWDVENPGAFGLLGLVAATFAICAAVWSKTSFAVTLLRLTSGWTTVLVWFAIWSINILMGISALLLWIPCNPLAKSWNAQLPGTCWDPRVSVYSGVAAGVYSGVTDIVLALVPWTIVWKLQMRRSERIGIAVAMSMGVFAGSTAFVKSAKIPLISTGDFTYEIPDLIMWGVAESATTIMAASIPVLRVLVNEAQNSSARRRGQYRGDQSGPTHMFSSAHKSRIRSLHHTVTGTKSGERLASNSSGNFAEADGSSDKSILRAQSPVGGAIVRKDEVRIVFSDRKSHELNNAGQRLRSGDKWDVGHQLYRL</sequence>
<name>A0AAN6NEZ9_9PEZI</name>
<keyword evidence="10" id="KW-1185">Reference proteome</keyword>
<evidence type="ECO:0000313" key="10">
    <source>
        <dbReference type="Proteomes" id="UP001303473"/>
    </source>
</evidence>
<comment type="caution">
    <text evidence="9">The sequence shown here is derived from an EMBL/GenBank/DDBJ whole genome shotgun (WGS) entry which is preliminary data.</text>
</comment>
<feature type="transmembrane region" description="Helical" evidence="7">
    <location>
        <begin position="52"/>
        <end position="69"/>
    </location>
</feature>
<dbReference type="InterPro" id="IPR049326">
    <property type="entry name" value="Rhodopsin_dom_fungi"/>
</dbReference>
<feature type="compositionally biased region" description="Polar residues" evidence="6">
    <location>
        <begin position="308"/>
        <end position="326"/>
    </location>
</feature>
<feature type="domain" description="Rhodopsin" evidence="8">
    <location>
        <begin position="36"/>
        <end position="271"/>
    </location>
</feature>
<dbReference type="Pfam" id="PF20684">
    <property type="entry name" value="Fung_rhodopsin"/>
    <property type="match status" value="1"/>
</dbReference>
<keyword evidence="2 7" id="KW-0812">Transmembrane</keyword>
<proteinExistence type="inferred from homology"/>
<evidence type="ECO:0000256" key="6">
    <source>
        <dbReference type="SAM" id="MobiDB-lite"/>
    </source>
</evidence>
<protein>
    <recommendedName>
        <fullName evidence="8">Rhodopsin domain-containing protein</fullName>
    </recommendedName>
</protein>
<feature type="transmembrane region" description="Helical" evidence="7">
    <location>
        <begin position="20"/>
        <end position="40"/>
    </location>
</feature>
<accession>A0AAN6NEZ9</accession>
<keyword evidence="3 7" id="KW-1133">Transmembrane helix</keyword>
<dbReference type="AlphaFoldDB" id="A0AAN6NEZ9"/>
<dbReference type="PANTHER" id="PTHR33048:SF42">
    <property type="entry name" value="INTEGRAL MEMBRANE PROTEIN"/>
    <property type="match status" value="1"/>
</dbReference>
<dbReference type="GO" id="GO:0016020">
    <property type="term" value="C:membrane"/>
    <property type="evidence" value="ECO:0007669"/>
    <property type="project" value="UniProtKB-SubCell"/>
</dbReference>
<evidence type="ECO:0000259" key="8">
    <source>
        <dbReference type="Pfam" id="PF20684"/>
    </source>
</evidence>
<comment type="similarity">
    <text evidence="5">Belongs to the SAT4 family.</text>
</comment>
<feature type="transmembrane region" description="Helical" evidence="7">
    <location>
        <begin position="127"/>
        <end position="148"/>
    </location>
</feature>
<evidence type="ECO:0000256" key="2">
    <source>
        <dbReference type="ARBA" id="ARBA00022692"/>
    </source>
</evidence>
<dbReference type="Proteomes" id="UP001303473">
    <property type="component" value="Unassembled WGS sequence"/>
</dbReference>
<gene>
    <name evidence="9" type="ORF">QBC46DRAFT_337950</name>
</gene>
<feature type="transmembrane region" description="Helical" evidence="7">
    <location>
        <begin position="89"/>
        <end position="107"/>
    </location>
</feature>
<feature type="transmembrane region" description="Helical" evidence="7">
    <location>
        <begin position="176"/>
        <end position="196"/>
    </location>
</feature>
<evidence type="ECO:0000256" key="1">
    <source>
        <dbReference type="ARBA" id="ARBA00004141"/>
    </source>
</evidence>